<gene>
    <name evidence="2" type="ORF">E2C01_058674</name>
</gene>
<evidence type="ECO:0000256" key="1">
    <source>
        <dbReference type="SAM" id="Phobius"/>
    </source>
</evidence>
<accession>A0A5B7H3T8</accession>
<reference evidence="2 3" key="1">
    <citation type="submission" date="2019-05" db="EMBL/GenBank/DDBJ databases">
        <title>Another draft genome of Portunus trituberculatus and its Hox gene families provides insights of decapod evolution.</title>
        <authorList>
            <person name="Jeong J.-H."/>
            <person name="Song I."/>
            <person name="Kim S."/>
            <person name="Choi T."/>
            <person name="Kim D."/>
            <person name="Ryu S."/>
            <person name="Kim W."/>
        </authorList>
    </citation>
    <scope>NUCLEOTIDE SEQUENCE [LARGE SCALE GENOMIC DNA]</scope>
    <source>
        <tissue evidence="2">Muscle</tissue>
    </source>
</reference>
<keyword evidence="1" id="KW-0472">Membrane</keyword>
<dbReference type="Proteomes" id="UP000324222">
    <property type="component" value="Unassembled WGS sequence"/>
</dbReference>
<organism evidence="2 3">
    <name type="scientific">Portunus trituberculatus</name>
    <name type="common">Swimming crab</name>
    <name type="synonym">Neptunus trituberculatus</name>
    <dbReference type="NCBI Taxonomy" id="210409"/>
    <lineage>
        <taxon>Eukaryota</taxon>
        <taxon>Metazoa</taxon>
        <taxon>Ecdysozoa</taxon>
        <taxon>Arthropoda</taxon>
        <taxon>Crustacea</taxon>
        <taxon>Multicrustacea</taxon>
        <taxon>Malacostraca</taxon>
        <taxon>Eumalacostraca</taxon>
        <taxon>Eucarida</taxon>
        <taxon>Decapoda</taxon>
        <taxon>Pleocyemata</taxon>
        <taxon>Brachyura</taxon>
        <taxon>Eubrachyura</taxon>
        <taxon>Portunoidea</taxon>
        <taxon>Portunidae</taxon>
        <taxon>Portuninae</taxon>
        <taxon>Portunus</taxon>
    </lineage>
</organism>
<evidence type="ECO:0000313" key="3">
    <source>
        <dbReference type="Proteomes" id="UP000324222"/>
    </source>
</evidence>
<name>A0A5B7H3T8_PORTR</name>
<dbReference type="AlphaFoldDB" id="A0A5B7H3T8"/>
<evidence type="ECO:0000313" key="2">
    <source>
        <dbReference type="EMBL" id="MPC64556.1"/>
    </source>
</evidence>
<dbReference type="EMBL" id="VSRR010022241">
    <property type="protein sequence ID" value="MPC64556.1"/>
    <property type="molecule type" value="Genomic_DNA"/>
</dbReference>
<feature type="transmembrane region" description="Helical" evidence="1">
    <location>
        <begin position="16"/>
        <end position="39"/>
    </location>
</feature>
<feature type="transmembrane region" description="Helical" evidence="1">
    <location>
        <begin position="46"/>
        <end position="69"/>
    </location>
</feature>
<protein>
    <submittedName>
        <fullName evidence="2">Uncharacterized protein</fullName>
    </submittedName>
</protein>
<proteinExistence type="predicted"/>
<keyword evidence="1" id="KW-0812">Transmembrane</keyword>
<sequence>MLLWSLQTALTSAAPYFLLFLLLLLFFFIPSSYYTFYFFCQFFHHLLPYSVLSFSLSPSLSFVNAILFLSHSTIPINNLNNSCFSPFPLNPYDRYTLPHFFTHTPLHSHLHVLNTCLKSLPTASLTLYHANPACCCVGRISTATPVLSGAIISITFLRQRAAEELIHEAGSHLHATLKNL</sequence>
<keyword evidence="1" id="KW-1133">Transmembrane helix</keyword>
<comment type="caution">
    <text evidence="2">The sequence shown here is derived from an EMBL/GenBank/DDBJ whole genome shotgun (WGS) entry which is preliminary data.</text>
</comment>
<keyword evidence="3" id="KW-1185">Reference proteome</keyword>